<keyword evidence="2" id="KW-1133">Transmembrane helix</keyword>
<organism evidence="3 4">
    <name type="scientific">Mycena rosella</name>
    <name type="common">Pink bonnet</name>
    <name type="synonym">Agaricus rosellus</name>
    <dbReference type="NCBI Taxonomy" id="1033263"/>
    <lineage>
        <taxon>Eukaryota</taxon>
        <taxon>Fungi</taxon>
        <taxon>Dikarya</taxon>
        <taxon>Basidiomycota</taxon>
        <taxon>Agaricomycotina</taxon>
        <taxon>Agaricomycetes</taxon>
        <taxon>Agaricomycetidae</taxon>
        <taxon>Agaricales</taxon>
        <taxon>Marasmiineae</taxon>
        <taxon>Mycenaceae</taxon>
        <taxon>Mycena</taxon>
    </lineage>
</organism>
<feature type="transmembrane region" description="Helical" evidence="2">
    <location>
        <begin position="16"/>
        <end position="34"/>
    </location>
</feature>
<comment type="caution">
    <text evidence="3">The sequence shown here is derived from an EMBL/GenBank/DDBJ whole genome shotgun (WGS) entry which is preliminary data.</text>
</comment>
<gene>
    <name evidence="3" type="ORF">B0H17DRAFT_1200619</name>
</gene>
<keyword evidence="2" id="KW-0812">Transmembrane</keyword>
<accession>A0AAD7GFD2</accession>
<feature type="compositionally biased region" description="Low complexity" evidence="1">
    <location>
        <begin position="323"/>
        <end position="339"/>
    </location>
</feature>
<protein>
    <submittedName>
        <fullName evidence="3">Uncharacterized protein</fullName>
    </submittedName>
</protein>
<dbReference type="AlphaFoldDB" id="A0AAD7GFD2"/>
<evidence type="ECO:0000313" key="4">
    <source>
        <dbReference type="Proteomes" id="UP001221757"/>
    </source>
</evidence>
<sequence length="469" mass="50956">MRQLLAGAEFAITHPSLWNFVLVVFSFLVIRALLSSSSGRYRISLSAWKSRTRHHYTLVEKPTKETKRGVCRLSTPTRPGPALHRDDGRGEHYLVLQNGFRTRRIWTSAALNTWERSSYSSARQLTRASSLRLMLRPMLRLLGRTTSWLILVFSGTMVASRQLERASHGLHPLGTEHFSGFEISMFPKLTGTAIANLGGPPRVIDLLGVFPTPDIANGPRIAALSGRVQDERASLESPAPRSVDGRVQCKFKEPRTLSKHRPLGSAPAVPDCSPLKFGVSFDPVFDAGYNATRYPALATSRGEARIICAPPAFATLGTFPEHSSPCSPSRPSSSRSSPSTSPPPRRTLAPRRAPPAPAHVPRASCTARVWRECRAVGKFARASLASYPASDESSGKSRNPLLDSAHALPAHCLTLQMLRAGDPHGPGAGRALVAAYTLLVHDSWDAAPLAASQEGLGAWPEALQPRCTR</sequence>
<keyword evidence="2" id="KW-0472">Membrane</keyword>
<evidence type="ECO:0000256" key="1">
    <source>
        <dbReference type="SAM" id="MobiDB-lite"/>
    </source>
</evidence>
<dbReference type="EMBL" id="JARKIE010000053">
    <property type="protein sequence ID" value="KAJ7692290.1"/>
    <property type="molecule type" value="Genomic_DNA"/>
</dbReference>
<feature type="region of interest" description="Disordered" evidence="1">
    <location>
        <begin position="319"/>
        <end position="361"/>
    </location>
</feature>
<dbReference type="Proteomes" id="UP001221757">
    <property type="component" value="Unassembled WGS sequence"/>
</dbReference>
<proteinExistence type="predicted"/>
<keyword evidence="4" id="KW-1185">Reference proteome</keyword>
<name>A0AAD7GFD2_MYCRO</name>
<reference evidence="3" key="1">
    <citation type="submission" date="2023-03" db="EMBL/GenBank/DDBJ databases">
        <title>Massive genome expansion in bonnet fungi (Mycena s.s.) driven by repeated elements and novel gene families across ecological guilds.</title>
        <authorList>
            <consortium name="Lawrence Berkeley National Laboratory"/>
            <person name="Harder C.B."/>
            <person name="Miyauchi S."/>
            <person name="Viragh M."/>
            <person name="Kuo A."/>
            <person name="Thoen E."/>
            <person name="Andreopoulos B."/>
            <person name="Lu D."/>
            <person name="Skrede I."/>
            <person name="Drula E."/>
            <person name="Henrissat B."/>
            <person name="Morin E."/>
            <person name="Kohler A."/>
            <person name="Barry K."/>
            <person name="LaButti K."/>
            <person name="Morin E."/>
            <person name="Salamov A."/>
            <person name="Lipzen A."/>
            <person name="Mereny Z."/>
            <person name="Hegedus B."/>
            <person name="Baldrian P."/>
            <person name="Stursova M."/>
            <person name="Weitz H."/>
            <person name="Taylor A."/>
            <person name="Grigoriev I.V."/>
            <person name="Nagy L.G."/>
            <person name="Martin F."/>
            <person name="Kauserud H."/>
        </authorList>
    </citation>
    <scope>NUCLEOTIDE SEQUENCE</scope>
    <source>
        <strain evidence="3">CBHHK067</strain>
    </source>
</reference>
<feature type="transmembrane region" description="Helical" evidence="2">
    <location>
        <begin position="141"/>
        <end position="159"/>
    </location>
</feature>
<evidence type="ECO:0000313" key="3">
    <source>
        <dbReference type="EMBL" id="KAJ7692290.1"/>
    </source>
</evidence>
<evidence type="ECO:0000256" key="2">
    <source>
        <dbReference type="SAM" id="Phobius"/>
    </source>
</evidence>